<name>A0ABM8XEF3_9BURK</name>
<comment type="caution">
    <text evidence="3">The sequence shown here is derived from an EMBL/GenBank/DDBJ whole genome shotgun (WGS) entry which is preliminary data.</text>
</comment>
<evidence type="ECO:0000256" key="1">
    <source>
        <dbReference type="SAM" id="MobiDB-lite"/>
    </source>
</evidence>
<evidence type="ECO:0008006" key="5">
    <source>
        <dbReference type="Google" id="ProtNLM"/>
    </source>
</evidence>
<sequence length="101" mass="10553">MSNNTLNAGARLRVLAAAVALAAASFSVSAHAADTAAARDATAPVTHASLMNELSELRAVGYDLQDDSFPESLQRAERKLESKRRAEQQATQLSPQAGSAS</sequence>
<evidence type="ECO:0000313" key="3">
    <source>
        <dbReference type="EMBL" id="CAG9178498.1"/>
    </source>
</evidence>
<protein>
    <recommendedName>
        <fullName evidence="5">DUF4148 domain-containing protein</fullName>
    </recommendedName>
</protein>
<feature type="compositionally biased region" description="Basic and acidic residues" evidence="1">
    <location>
        <begin position="74"/>
        <end position="87"/>
    </location>
</feature>
<organism evidence="3 4">
    <name type="scientific">Cupriavidus pampae</name>
    <dbReference type="NCBI Taxonomy" id="659251"/>
    <lineage>
        <taxon>Bacteria</taxon>
        <taxon>Pseudomonadati</taxon>
        <taxon>Pseudomonadota</taxon>
        <taxon>Betaproteobacteria</taxon>
        <taxon>Burkholderiales</taxon>
        <taxon>Burkholderiaceae</taxon>
        <taxon>Cupriavidus</taxon>
    </lineage>
</organism>
<accession>A0ABM8XEF3</accession>
<gene>
    <name evidence="3" type="ORF">LMG32289_04060</name>
</gene>
<evidence type="ECO:0000313" key="4">
    <source>
        <dbReference type="Proteomes" id="UP000706525"/>
    </source>
</evidence>
<feature type="region of interest" description="Disordered" evidence="1">
    <location>
        <begin position="74"/>
        <end position="101"/>
    </location>
</feature>
<feature type="signal peptide" evidence="2">
    <location>
        <begin position="1"/>
        <end position="32"/>
    </location>
</feature>
<dbReference type="RefSeq" id="WP_223991537.1">
    <property type="nucleotide sequence ID" value="NZ_CAJZAG010000008.1"/>
</dbReference>
<keyword evidence="4" id="KW-1185">Reference proteome</keyword>
<reference evidence="3 4" key="1">
    <citation type="submission" date="2021-08" db="EMBL/GenBank/DDBJ databases">
        <authorList>
            <person name="Peeters C."/>
        </authorList>
    </citation>
    <scope>NUCLEOTIDE SEQUENCE [LARGE SCALE GENOMIC DNA]</scope>
    <source>
        <strain evidence="3 4">LMG 32289</strain>
    </source>
</reference>
<dbReference type="EMBL" id="CAJZAG010000008">
    <property type="protein sequence ID" value="CAG9178498.1"/>
    <property type="molecule type" value="Genomic_DNA"/>
</dbReference>
<proteinExistence type="predicted"/>
<dbReference type="Proteomes" id="UP000706525">
    <property type="component" value="Unassembled WGS sequence"/>
</dbReference>
<evidence type="ECO:0000256" key="2">
    <source>
        <dbReference type="SAM" id="SignalP"/>
    </source>
</evidence>
<feature type="compositionally biased region" description="Polar residues" evidence="1">
    <location>
        <begin position="88"/>
        <end position="101"/>
    </location>
</feature>
<feature type="chain" id="PRO_5045317388" description="DUF4148 domain-containing protein" evidence="2">
    <location>
        <begin position="33"/>
        <end position="101"/>
    </location>
</feature>
<keyword evidence="2" id="KW-0732">Signal</keyword>